<evidence type="ECO:0000256" key="4">
    <source>
        <dbReference type="ARBA" id="ARBA00022801"/>
    </source>
</evidence>
<dbReference type="GO" id="GO:0051707">
    <property type="term" value="P:response to other organism"/>
    <property type="evidence" value="ECO:0007669"/>
    <property type="project" value="UniProtKB-ARBA"/>
</dbReference>
<keyword evidence="3" id="KW-0677">Repeat</keyword>
<dbReference type="InterPro" id="IPR058192">
    <property type="entry name" value="WHD_ROQ1-like"/>
</dbReference>
<dbReference type="InterPro" id="IPR035897">
    <property type="entry name" value="Toll_tir_struct_dom_sf"/>
</dbReference>
<evidence type="ECO:0000313" key="9">
    <source>
        <dbReference type="EMBL" id="ONH89626.1"/>
    </source>
</evidence>
<proteinExistence type="predicted"/>
<evidence type="ECO:0000256" key="3">
    <source>
        <dbReference type="ARBA" id="ARBA00022737"/>
    </source>
</evidence>
<dbReference type="InterPro" id="IPR045344">
    <property type="entry name" value="C-JID"/>
</dbReference>
<dbReference type="EC" id="3.2.2.6" evidence="1"/>
<evidence type="ECO:0000313" key="10">
    <source>
        <dbReference type="Proteomes" id="UP000006882"/>
    </source>
</evidence>
<dbReference type="Gene3D" id="3.40.50.10140">
    <property type="entry name" value="Toll/interleukin-1 receptor homology (TIR) domain"/>
    <property type="match status" value="1"/>
</dbReference>
<keyword evidence="5" id="KW-0611">Plant defense</keyword>
<keyword evidence="4" id="KW-0378">Hydrolase</keyword>
<evidence type="ECO:0000256" key="6">
    <source>
        <dbReference type="ARBA" id="ARBA00023027"/>
    </source>
</evidence>
<dbReference type="Pfam" id="PF01582">
    <property type="entry name" value="TIR"/>
    <property type="match status" value="1"/>
</dbReference>
<dbReference type="GO" id="GO:0043531">
    <property type="term" value="F:ADP binding"/>
    <property type="evidence" value="ECO:0007669"/>
    <property type="project" value="InterPro"/>
</dbReference>
<dbReference type="InterPro" id="IPR000157">
    <property type="entry name" value="TIR_dom"/>
</dbReference>
<feature type="domain" description="TIR" evidence="8">
    <location>
        <begin position="22"/>
        <end position="187"/>
    </location>
</feature>
<dbReference type="Proteomes" id="UP000006882">
    <property type="component" value="Chromosome G8"/>
</dbReference>
<comment type="catalytic activity">
    <reaction evidence="7">
        <text>NAD(+) + H2O = ADP-D-ribose + nicotinamide + H(+)</text>
        <dbReference type="Rhea" id="RHEA:16301"/>
        <dbReference type="ChEBI" id="CHEBI:15377"/>
        <dbReference type="ChEBI" id="CHEBI:15378"/>
        <dbReference type="ChEBI" id="CHEBI:17154"/>
        <dbReference type="ChEBI" id="CHEBI:57540"/>
        <dbReference type="ChEBI" id="CHEBI:57967"/>
        <dbReference type="EC" id="3.2.2.6"/>
    </reaction>
    <physiologicalReaction direction="left-to-right" evidence="7">
        <dbReference type="Rhea" id="RHEA:16302"/>
    </physiologicalReaction>
</comment>
<evidence type="ECO:0000256" key="2">
    <source>
        <dbReference type="ARBA" id="ARBA00022614"/>
    </source>
</evidence>
<keyword evidence="6" id="KW-0520">NAD</keyword>
<dbReference type="Gramene" id="ONH89626">
    <property type="protein sequence ID" value="ONH89626"/>
    <property type="gene ID" value="PRUPE_8G005200"/>
</dbReference>
<dbReference type="InterPro" id="IPR042197">
    <property type="entry name" value="Apaf_helical"/>
</dbReference>
<dbReference type="PANTHER" id="PTHR11017:SF527">
    <property type="entry name" value="TMV RESISTANCE PROTEIN N-LIKE"/>
    <property type="match status" value="1"/>
</dbReference>
<dbReference type="SMART" id="SM00382">
    <property type="entry name" value="AAA"/>
    <property type="match status" value="1"/>
</dbReference>
<dbReference type="Pfam" id="PF00931">
    <property type="entry name" value="NB-ARC"/>
    <property type="match status" value="1"/>
</dbReference>
<dbReference type="Gene3D" id="3.40.50.300">
    <property type="entry name" value="P-loop containing nucleotide triphosphate hydrolases"/>
    <property type="match status" value="1"/>
</dbReference>
<keyword evidence="10" id="KW-1185">Reference proteome</keyword>
<dbReference type="Pfam" id="PF20160">
    <property type="entry name" value="C-JID"/>
    <property type="match status" value="1"/>
</dbReference>
<dbReference type="InterPro" id="IPR036390">
    <property type="entry name" value="WH_DNA-bd_sf"/>
</dbReference>
<reference evidence="9 10" key="1">
    <citation type="journal article" date="2013" name="Nat. Genet.">
        <title>The high-quality draft genome of peach (Prunus persica) identifies unique patterns of genetic diversity, domestication and genome evolution.</title>
        <authorList>
            <consortium name="International Peach Genome Initiative"/>
            <person name="Verde I."/>
            <person name="Abbott A.G."/>
            <person name="Scalabrin S."/>
            <person name="Jung S."/>
            <person name="Shu S."/>
            <person name="Marroni F."/>
            <person name="Zhebentyayeva T."/>
            <person name="Dettori M.T."/>
            <person name="Grimwood J."/>
            <person name="Cattonaro F."/>
            <person name="Zuccolo A."/>
            <person name="Rossini L."/>
            <person name="Jenkins J."/>
            <person name="Vendramin E."/>
            <person name="Meisel L.A."/>
            <person name="Decroocq V."/>
            <person name="Sosinski B."/>
            <person name="Prochnik S."/>
            <person name="Mitros T."/>
            <person name="Policriti A."/>
            <person name="Cipriani G."/>
            <person name="Dondini L."/>
            <person name="Ficklin S."/>
            <person name="Goodstein D.M."/>
            <person name="Xuan P."/>
            <person name="Del Fabbro C."/>
            <person name="Aramini V."/>
            <person name="Copetti D."/>
            <person name="Gonzalez S."/>
            <person name="Horner D.S."/>
            <person name="Falchi R."/>
            <person name="Lucas S."/>
            <person name="Mica E."/>
            <person name="Maldonado J."/>
            <person name="Lazzari B."/>
            <person name="Bielenberg D."/>
            <person name="Pirona R."/>
            <person name="Miculan M."/>
            <person name="Barakat A."/>
            <person name="Testolin R."/>
            <person name="Stella A."/>
            <person name="Tartarini S."/>
            <person name="Tonutti P."/>
            <person name="Arus P."/>
            <person name="Orellana A."/>
            <person name="Wells C."/>
            <person name="Main D."/>
            <person name="Vizzotto G."/>
            <person name="Silva H."/>
            <person name="Salamini F."/>
            <person name="Schmutz J."/>
            <person name="Morgante M."/>
            <person name="Rokhsar D.S."/>
        </authorList>
    </citation>
    <scope>NUCLEOTIDE SEQUENCE [LARGE SCALE GENOMIC DNA]</scope>
    <source>
        <strain evidence="10">cv. Nemared</strain>
    </source>
</reference>
<dbReference type="GO" id="GO:0007165">
    <property type="term" value="P:signal transduction"/>
    <property type="evidence" value="ECO:0007669"/>
    <property type="project" value="InterPro"/>
</dbReference>
<dbReference type="Pfam" id="PF23598">
    <property type="entry name" value="LRR_14"/>
    <property type="match status" value="1"/>
</dbReference>
<dbReference type="InterPro" id="IPR032675">
    <property type="entry name" value="LRR_dom_sf"/>
</dbReference>
<gene>
    <name evidence="9" type="ORF">PRUPE_8G005200</name>
</gene>
<name>A0A251MQN2_PRUPE</name>
<dbReference type="PROSITE" id="PS50104">
    <property type="entry name" value="TIR"/>
    <property type="match status" value="1"/>
</dbReference>
<dbReference type="PANTHER" id="PTHR11017">
    <property type="entry name" value="LEUCINE-RICH REPEAT-CONTAINING PROTEIN"/>
    <property type="match status" value="1"/>
</dbReference>
<dbReference type="InterPro" id="IPR044974">
    <property type="entry name" value="Disease_R_plants"/>
</dbReference>
<evidence type="ECO:0000256" key="1">
    <source>
        <dbReference type="ARBA" id="ARBA00011982"/>
    </source>
</evidence>
<dbReference type="EMBL" id="CM007658">
    <property type="protein sequence ID" value="ONH89626.1"/>
    <property type="molecule type" value="Genomic_DNA"/>
</dbReference>
<evidence type="ECO:0000259" key="8">
    <source>
        <dbReference type="PROSITE" id="PS50104"/>
    </source>
</evidence>
<dbReference type="InterPro" id="IPR055414">
    <property type="entry name" value="LRR_R13L4/SHOC2-like"/>
</dbReference>
<dbReference type="Pfam" id="PF23282">
    <property type="entry name" value="WHD_ROQ1"/>
    <property type="match status" value="1"/>
</dbReference>
<dbReference type="OrthoDB" id="1161243at2759"/>
<dbReference type="SUPFAM" id="SSF52200">
    <property type="entry name" value="Toll/Interleukin receptor TIR domain"/>
    <property type="match status" value="1"/>
</dbReference>
<dbReference type="SUPFAM" id="SSF52058">
    <property type="entry name" value="L domain-like"/>
    <property type="match status" value="1"/>
</dbReference>
<dbReference type="SUPFAM" id="SSF46785">
    <property type="entry name" value="Winged helix' DNA-binding domain"/>
    <property type="match status" value="1"/>
</dbReference>
<protein>
    <recommendedName>
        <fullName evidence="1">ADP-ribosyl cyclase/cyclic ADP-ribose hydrolase</fullName>
        <ecNumber evidence="1">3.2.2.6</ecNumber>
    </recommendedName>
</protein>
<dbReference type="SMR" id="A0A251MQN2"/>
<dbReference type="AlphaFoldDB" id="A0A251MQN2"/>
<dbReference type="PRINTS" id="PR00364">
    <property type="entry name" value="DISEASERSIST"/>
</dbReference>
<dbReference type="Gene3D" id="3.80.10.10">
    <property type="entry name" value="Ribonuclease Inhibitor"/>
    <property type="match status" value="2"/>
</dbReference>
<dbReference type="FunFam" id="3.40.50.10140:FF:000007">
    <property type="entry name" value="Disease resistance protein (TIR-NBS-LRR class)"/>
    <property type="match status" value="1"/>
</dbReference>
<dbReference type="InterPro" id="IPR027417">
    <property type="entry name" value="P-loop_NTPase"/>
</dbReference>
<evidence type="ECO:0000256" key="7">
    <source>
        <dbReference type="ARBA" id="ARBA00047304"/>
    </source>
</evidence>
<dbReference type="eggNOG" id="ENOG502R41B">
    <property type="taxonomic scope" value="Eukaryota"/>
</dbReference>
<keyword evidence="2" id="KW-0433">Leucine-rich repeat</keyword>
<evidence type="ECO:0000256" key="5">
    <source>
        <dbReference type="ARBA" id="ARBA00022821"/>
    </source>
</evidence>
<dbReference type="InterPro" id="IPR003593">
    <property type="entry name" value="AAA+_ATPase"/>
</dbReference>
<dbReference type="SUPFAM" id="SSF52540">
    <property type="entry name" value="P-loop containing nucleoside triphosphate hydrolases"/>
    <property type="match status" value="1"/>
</dbReference>
<accession>A0A251MQN2</accession>
<dbReference type="SMART" id="SM00255">
    <property type="entry name" value="TIR"/>
    <property type="match status" value="1"/>
</dbReference>
<dbReference type="GO" id="GO:0061809">
    <property type="term" value="F:NAD+ nucleosidase activity, cyclic ADP-ribose generating"/>
    <property type="evidence" value="ECO:0007669"/>
    <property type="project" value="UniProtKB-EC"/>
</dbReference>
<dbReference type="GO" id="GO:0006952">
    <property type="term" value="P:defense response"/>
    <property type="evidence" value="ECO:0007669"/>
    <property type="project" value="UniProtKB-KW"/>
</dbReference>
<sequence length="1128" mass="127984">MAAQTAPSPYTSPSSSLNGRTWKYDVFLSFRGEDTRNTFTDHLYHALLQRRVIVYRDNELKRGDNISQVVYKALEQSRISIVILSSNYANSKWCLDELSKIVECMNGMRQRVLPVFYDVEPSEVRKQTGTFGNAFAEHEQVFRDNREKVLRWRDALYQVANLSGFVIRNRYESEVISQILKMVLNALPQVFSHGFLVGIDSRVDEIHVLLDLESNDVRFIGIWGMGGIGKTTIAEVIFQKISAEFEIFTYVPNIREATNEQGGLLQLQKNLLSEALMQINLDVLSVAEGARMIRNSLSNRKVLLFLDDVDHLDQLESLAGNQNWFGLGSRVIITTRNEKLLRDHGVDNIFEVGELKDNESLQLFSYGAFKSHKPPEDYLDLSKLVVNYARGIPLALVVLGSFLMGRNVTEWISVLQRLKELPHREVFDVLKISYDGLQNNEKRIFLDIACFLKGMDKERVEEILDYFGFNPKVGIQVLIEKSLITILNNKVLMNGFIQEMGQQLVRREYVDEPGKRSRLWLFDDIIYVLNNNKGTNAVEGIALDLPKLKVACWNSESFSNMQNLRFLKIHNLQMTQGPEYLSNALKFLEWSGYPSKFLPQGFQPEELCELNLCHSSIGQLWRGTKCLGNLKSINVSYSQNLTRTPDFTVTPNLRRLILEGCTNLVEIHQSIGELKRLIFLNLKDCRRLGHLPDDLQTESLKVLILSGCPNIKKIPVFWRPMEHLSELFFDKTAIEELPTSVECLTGLTLLNLRDCRHLNGLTSNICKLRSLKSLNLSGCSKLGKLPENLGKIDCLEELDACGTAISALPSSISRLENLKGLSLCGCKWMPRKRTRSLGLLLPNTDSGLRCLTLLNLSDCNLQEVTILENLGCLSSLVSLNLSKNNFVTLPKSIRQLSKLQNLNLGSCKSLQKLPDLSEKLNFSVGAEGSYSQERLSSCFSFINCSKVVDNQGCKNMAFAMLRRSIEGIPYAGNRFEAIFPGSKISEWFSYHNEGPVVSMDLPRHWYKNKWMGYALCAVFVLRRRHPPNLLGKWKYGTHSTAHGLRCEVKPGNLGIGGRCPFFGCSEELGQIESEHIWLSFVSGEYFGTSWQDSCRHLEFSFKSLGPGLELKRCGVRFLYEKDLVGIKQ</sequence>
<dbReference type="InterPro" id="IPR002182">
    <property type="entry name" value="NB-ARC"/>
</dbReference>
<dbReference type="Gene3D" id="1.10.8.430">
    <property type="entry name" value="Helical domain of apoptotic protease-activating factors"/>
    <property type="match status" value="1"/>
</dbReference>
<organism evidence="9 10">
    <name type="scientific">Prunus persica</name>
    <name type="common">Peach</name>
    <name type="synonym">Amygdalus persica</name>
    <dbReference type="NCBI Taxonomy" id="3760"/>
    <lineage>
        <taxon>Eukaryota</taxon>
        <taxon>Viridiplantae</taxon>
        <taxon>Streptophyta</taxon>
        <taxon>Embryophyta</taxon>
        <taxon>Tracheophyta</taxon>
        <taxon>Spermatophyta</taxon>
        <taxon>Magnoliopsida</taxon>
        <taxon>eudicotyledons</taxon>
        <taxon>Gunneridae</taxon>
        <taxon>Pentapetalae</taxon>
        <taxon>rosids</taxon>
        <taxon>fabids</taxon>
        <taxon>Rosales</taxon>
        <taxon>Rosaceae</taxon>
        <taxon>Amygdaloideae</taxon>
        <taxon>Amygdaleae</taxon>
        <taxon>Prunus</taxon>
    </lineage>
</organism>